<keyword evidence="6" id="KW-0972">Capsule biogenesis/degradation</keyword>
<dbReference type="AlphaFoldDB" id="A0A1J5Q3E8"/>
<evidence type="ECO:0000256" key="4">
    <source>
        <dbReference type="ARBA" id="ARBA00022597"/>
    </source>
</evidence>
<feature type="transmembrane region" description="Helical" evidence="9">
    <location>
        <begin position="238"/>
        <end position="259"/>
    </location>
</feature>
<evidence type="ECO:0000256" key="3">
    <source>
        <dbReference type="ARBA" id="ARBA00022475"/>
    </source>
</evidence>
<evidence type="ECO:0000256" key="9">
    <source>
        <dbReference type="SAM" id="Phobius"/>
    </source>
</evidence>
<feature type="transmembrane region" description="Helical" evidence="9">
    <location>
        <begin position="154"/>
        <end position="175"/>
    </location>
</feature>
<dbReference type="PANTHER" id="PTHR30413:SF10">
    <property type="entry name" value="CAPSULE POLYSACCHARIDE EXPORT INNER-MEMBRANE PROTEIN CTRC"/>
    <property type="match status" value="1"/>
</dbReference>
<dbReference type="Pfam" id="PF01061">
    <property type="entry name" value="ABC2_membrane"/>
    <property type="match status" value="1"/>
</dbReference>
<gene>
    <name evidence="11" type="primary">kpsM_2</name>
    <name evidence="11" type="ORF">GALL_400820</name>
</gene>
<comment type="subcellular location">
    <subcellularLocation>
        <location evidence="1">Cell membrane</location>
        <topology evidence="1">Multi-pass membrane protein</topology>
    </subcellularLocation>
</comment>
<accession>A0A1J5Q3E8</accession>
<feature type="transmembrane region" description="Helical" evidence="9">
    <location>
        <begin position="184"/>
        <end position="203"/>
    </location>
</feature>
<reference evidence="11" key="1">
    <citation type="submission" date="2016-10" db="EMBL/GenBank/DDBJ databases">
        <title>Sequence of Gallionella enrichment culture.</title>
        <authorList>
            <person name="Poehlein A."/>
            <person name="Muehling M."/>
            <person name="Daniel R."/>
        </authorList>
    </citation>
    <scope>NUCLEOTIDE SEQUENCE</scope>
</reference>
<evidence type="ECO:0000259" key="10">
    <source>
        <dbReference type="PROSITE" id="PS51012"/>
    </source>
</evidence>
<dbReference type="PANTHER" id="PTHR30413">
    <property type="entry name" value="INNER MEMBRANE TRANSPORT PERMEASE"/>
    <property type="match status" value="1"/>
</dbReference>
<keyword evidence="8 9" id="KW-0472">Membrane</keyword>
<evidence type="ECO:0000256" key="7">
    <source>
        <dbReference type="ARBA" id="ARBA00022989"/>
    </source>
</evidence>
<protein>
    <submittedName>
        <fullName evidence="11">Polysialic acid transport protein KpsM</fullName>
    </submittedName>
</protein>
<evidence type="ECO:0000256" key="8">
    <source>
        <dbReference type="ARBA" id="ARBA00023136"/>
    </source>
</evidence>
<keyword evidence="4" id="KW-0762">Sugar transport</keyword>
<name>A0A1J5Q3E8_9ZZZZ</name>
<proteinExistence type="predicted"/>
<keyword evidence="5 9" id="KW-0812">Transmembrane</keyword>
<evidence type="ECO:0000313" key="11">
    <source>
        <dbReference type="EMBL" id="OIQ78217.1"/>
    </source>
</evidence>
<feature type="transmembrane region" description="Helical" evidence="9">
    <location>
        <begin position="42"/>
        <end position="64"/>
    </location>
</feature>
<dbReference type="GO" id="GO:0043190">
    <property type="term" value="C:ATP-binding cassette (ABC) transporter complex"/>
    <property type="evidence" value="ECO:0007669"/>
    <property type="project" value="InterPro"/>
</dbReference>
<keyword evidence="7 9" id="KW-1133">Transmembrane helix</keyword>
<dbReference type="EMBL" id="MLJW01001445">
    <property type="protein sequence ID" value="OIQ78217.1"/>
    <property type="molecule type" value="Genomic_DNA"/>
</dbReference>
<evidence type="ECO:0000256" key="6">
    <source>
        <dbReference type="ARBA" id="ARBA00022903"/>
    </source>
</evidence>
<dbReference type="InterPro" id="IPR013525">
    <property type="entry name" value="ABC2_TM"/>
</dbReference>
<feature type="domain" description="ABC transmembrane type-2" evidence="10">
    <location>
        <begin position="41"/>
        <end position="262"/>
    </location>
</feature>
<feature type="transmembrane region" description="Helical" evidence="9">
    <location>
        <begin position="76"/>
        <end position="96"/>
    </location>
</feature>
<keyword evidence="2" id="KW-0813">Transport</keyword>
<sequence length="269" mass="29787">MKNETTTAKLSPIGGRPFATLRTVVALMLREMATTYGRSPGGYIWALIEPIGGIAILTIIFSIFMHKPALGTNFALFYATAYLPFMLYSGLATKLAQAIQYSKPLLSYPAVTYVDALFARFLLNSLTHLVIFAIVIVGIHLIYGLRATLDMTSIVLSLAMAAALGLGVGTMNSLLRSQFPMWDTIWSILNRPLFIVSGVLFLLDSVPAQMRNLLWYNPLIQMTGEMRQGFYPTYHATYVSPAYVFGVALVTFAAGLLLLKRYHRDILNN</sequence>
<dbReference type="GO" id="GO:0015920">
    <property type="term" value="P:lipopolysaccharide transport"/>
    <property type="evidence" value="ECO:0007669"/>
    <property type="project" value="TreeGrafter"/>
</dbReference>
<dbReference type="InterPro" id="IPR047817">
    <property type="entry name" value="ABC2_TM_bact-type"/>
</dbReference>
<feature type="transmembrane region" description="Helical" evidence="9">
    <location>
        <begin position="117"/>
        <end position="142"/>
    </location>
</feature>
<comment type="caution">
    <text evidence="11">The sequence shown here is derived from an EMBL/GenBank/DDBJ whole genome shotgun (WGS) entry which is preliminary data.</text>
</comment>
<keyword evidence="3" id="KW-1003">Cell membrane</keyword>
<evidence type="ECO:0000256" key="5">
    <source>
        <dbReference type="ARBA" id="ARBA00022692"/>
    </source>
</evidence>
<dbReference type="GO" id="GO:0140359">
    <property type="term" value="F:ABC-type transporter activity"/>
    <property type="evidence" value="ECO:0007669"/>
    <property type="project" value="InterPro"/>
</dbReference>
<evidence type="ECO:0000256" key="1">
    <source>
        <dbReference type="ARBA" id="ARBA00004651"/>
    </source>
</evidence>
<evidence type="ECO:0000256" key="2">
    <source>
        <dbReference type="ARBA" id="ARBA00022448"/>
    </source>
</evidence>
<dbReference type="InterPro" id="IPR000412">
    <property type="entry name" value="ABC_2_transport"/>
</dbReference>
<dbReference type="PRINTS" id="PR00164">
    <property type="entry name" value="ABC2TRNSPORT"/>
</dbReference>
<dbReference type="PROSITE" id="PS51012">
    <property type="entry name" value="ABC_TM2"/>
    <property type="match status" value="1"/>
</dbReference>
<organism evidence="11">
    <name type="scientific">mine drainage metagenome</name>
    <dbReference type="NCBI Taxonomy" id="410659"/>
    <lineage>
        <taxon>unclassified sequences</taxon>
        <taxon>metagenomes</taxon>
        <taxon>ecological metagenomes</taxon>
    </lineage>
</organism>